<evidence type="ECO:0000313" key="2">
    <source>
        <dbReference type="Proteomes" id="UP001060085"/>
    </source>
</evidence>
<comment type="caution">
    <text evidence="1">The sequence shown here is derived from an EMBL/GenBank/DDBJ whole genome shotgun (WGS) entry which is preliminary data.</text>
</comment>
<protein>
    <submittedName>
        <fullName evidence="1">Uncharacterized protein</fullName>
    </submittedName>
</protein>
<name>A0ACC0A136_CATRO</name>
<evidence type="ECO:0000313" key="1">
    <source>
        <dbReference type="EMBL" id="KAI5653960.1"/>
    </source>
</evidence>
<proteinExistence type="predicted"/>
<gene>
    <name evidence="1" type="ORF">M9H77_31147</name>
</gene>
<reference evidence="2" key="1">
    <citation type="journal article" date="2023" name="Nat. Plants">
        <title>Single-cell RNA sequencing provides a high-resolution roadmap for understanding the multicellular compartmentation of specialized metabolism.</title>
        <authorList>
            <person name="Sun S."/>
            <person name="Shen X."/>
            <person name="Li Y."/>
            <person name="Li Y."/>
            <person name="Wang S."/>
            <person name="Li R."/>
            <person name="Zhang H."/>
            <person name="Shen G."/>
            <person name="Guo B."/>
            <person name="Wei J."/>
            <person name="Xu J."/>
            <person name="St-Pierre B."/>
            <person name="Chen S."/>
            <person name="Sun C."/>
        </authorList>
    </citation>
    <scope>NUCLEOTIDE SEQUENCE [LARGE SCALE GENOMIC DNA]</scope>
</reference>
<accession>A0ACC0A136</accession>
<dbReference type="EMBL" id="CM044707">
    <property type="protein sequence ID" value="KAI5653960.1"/>
    <property type="molecule type" value="Genomic_DNA"/>
</dbReference>
<dbReference type="Proteomes" id="UP001060085">
    <property type="component" value="Linkage Group LG07"/>
</dbReference>
<sequence length="316" mass="37285">MYQEVSVTRNLNRAPSKPVWQDVKELMKSLQLPLNSVEKNLGNMERRLDQREREYAKGGEYRNLGYQQYDEGDSYYQIGQSCWKKNKMMGKDFRVGYETYEGSRSSYMDSGYGHWYPYEQEARYYGKETYESQESMKSFLYEEKKKEERKTCAQKKVRFEGQLREIGVMSNEHIGKKTSIGEPSGPWSKKSEIEESARSQEVMLHKNDICEGKESHERIERVEESEGISVEYYFLDAIPSLFEKNFQDKRKRIGGKLHHKHKETSISFSSNSLPLRIEFSFKELKLFLNAHVSHEDAFRKLFKALKSLLLERVMIA</sequence>
<organism evidence="1 2">
    <name type="scientific">Catharanthus roseus</name>
    <name type="common">Madagascar periwinkle</name>
    <name type="synonym">Vinca rosea</name>
    <dbReference type="NCBI Taxonomy" id="4058"/>
    <lineage>
        <taxon>Eukaryota</taxon>
        <taxon>Viridiplantae</taxon>
        <taxon>Streptophyta</taxon>
        <taxon>Embryophyta</taxon>
        <taxon>Tracheophyta</taxon>
        <taxon>Spermatophyta</taxon>
        <taxon>Magnoliopsida</taxon>
        <taxon>eudicotyledons</taxon>
        <taxon>Gunneridae</taxon>
        <taxon>Pentapetalae</taxon>
        <taxon>asterids</taxon>
        <taxon>lamiids</taxon>
        <taxon>Gentianales</taxon>
        <taxon>Apocynaceae</taxon>
        <taxon>Rauvolfioideae</taxon>
        <taxon>Vinceae</taxon>
        <taxon>Catharanthinae</taxon>
        <taxon>Catharanthus</taxon>
    </lineage>
</organism>
<keyword evidence="2" id="KW-1185">Reference proteome</keyword>